<sequence length="425" mass="47559">MMIPKGSSSVTASQWMPWARQQLSQSLKAGTSQVSNNSPQAKSSLECYFDASRDQIPLQAPYPIVPSIALPPGHAFARRHADGTPLLVYRDKKDPSQIRAFVNSCSHRGSPLVAPNNRTGQFVTKPLKAPLLTCPYHSWTFDASSGALRKIPGHEKAFALMDTTELGLTPLTCTETAGYVWIGGDALRQERLWQAEDMQSTLEHFLHPPGKQQSAAALIGYREWTVQANWQLLVETALESYHVPALHQKTFHLVTDPTEGTMVSQWKDSHRNVTMTVPLRNFQPDHDESAAGWTDQDTLRFLGETTTTHLIFPAAFVTFFKRLATFITMEPAASQHHPTEPSTSTLVRAWALPHKWYEDDDQEAQKRDFASVLAAVEEDWECAEQIQLGLNHKDDKQFIFGGYEGNNVTFLNNVGAVAKKMEEMK</sequence>
<keyword evidence="11" id="KW-0411">Iron-sulfur</keyword>
<dbReference type="Gene3D" id="2.102.10.10">
    <property type="entry name" value="Rieske [2Fe-2S] iron-sulphur domain"/>
    <property type="match status" value="1"/>
</dbReference>
<comment type="similarity">
    <text evidence="4">Belongs to the choline monooxygenase family.</text>
</comment>
<comment type="cofactor">
    <cofactor evidence="1">
        <name>Fe cation</name>
        <dbReference type="ChEBI" id="CHEBI:24875"/>
    </cofactor>
</comment>
<dbReference type="PANTHER" id="PTHR43756">
    <property type="entry name" value="CHOLINE MONOOXYGENASE, CHLOROPLASTIC"/>
    <property type="match status" value="1"/>
</dbReference>
<dbReference type="Gene3D" id="3.90.380.10">
    <property type="entry name" value="Naphthalene 1,2-dioxygenase Alpha Subunit, Chain A, domain 1"/>
    <property type="match status" value="1"/>
</dbReference>
<reference evidence="14" key="1">
    <citation type="submission" date="2020-06" db="EMBL/GenBank/DDBJ databases">
        <authorList>
            <consortium name="Plant Systems Biology data submission"/>
        </authorList>
    </citation>
    <scope>NUCLEOTIDE SEQUENCE</scope>
    <source>
        <strain evidence="14">D6</strain>
    </source>
</reference>
<feature type="domain" description="Rieske" evidence="13">
    <location>
        <begin position="62"/>
        <end position="182"/>
    </location>
</feature>
<dbReference type="InterPro" id="IPR015879">
    <property type="entry name" value="Ring_hydroxy_dOase_asu_C_dom"/>
</dbReference>
<evidence type="ECO:0000256" key="4">
    <source>
        <dbReference type="ARBA" id="ARBA00010848"/>
    </source>
</evidence>
<dbReference type="InterPro" id="IPR001663">
    <property type="entry name" value="Rng_hydr_dOase-A"/>
</dbReference>
<evidence type="ECO:0000256" key="6">
    <source>
        <dbReference type="ARBA" id="ARBA00014931"/>
    </source>
</evidence>
<dbReference type="Pfam" id="PF00355">
    <property type="entry name" value="Rieske"/>
    <property type="match status" value="1"/>
</dbReference>
<dbReference type="GO" id="GO:0019133">
    <property type="term" value="F:choline monooxygenase activity"/>
    <property type="evidence" value="ECO:0007669"/>
    <property type="project" value="UniProtKB-EC"/>
</dbReference>
<comment type="catalytic activity">
    <reaction evidence="12">
        <text>choline + 2 reduced [2Fe-2S]-[ferredoxin] + O2 + 2 H(+) = betaine aldehyde hydrate + 2 oxidized [2Fe-2S]-[ferredoxin] + H2O</text>
        <dbReference type="Rhea" id="RHEA:17769"/>
        <dbReference type="Rhea" id="RHEA-COMP:10000"/>
        <dbReference type="Rhea" id="RHEA-COMP:10001"/>
        <dbReference type="ChEBI" id="CHEBI:15354"/>
        <dbReference type="ChEBI" id="CHEBI:15377"/>
        <dbReference type="ChEBI" id="CHEBI:15378"/>
        <dbReference type="ChEBI" id="CHEBI:15379"/>
        <dbReference type="ChEBI" id="CHEBI:15870"/>
        <dbReference type="ChEBI" id="CHEBI:33737"/>
        <dbReference type="ChEBI" id="CHEBI:33738"/>
        <dbReference type="EC" id="1.14.15.7"/>
    </reaction>
</comment>
<dbReference type="InterPro" id="IPR036922">
    <property type="entry name" value="Rieske_2Fe-2S_sf"/>
</dbReference>
<dbReference type="SUPFAM" id="SSF50022">
    <property type="entry name" value="ISP domain"/>
    <property type="match status" value="1"/>
</dbReference>
<comment type="caution">
    <text evidence="14">The sequence shown here is derived from an EMBL/GenBank/DDBJ whole genome shotgun (WGS) entry which is preliminary data.</text>
</comment>
<accession>A0A9N8ERR9</accession>
<dbReference type="CDD" id="cd03469">
    <property type="entry name" value="Rieske_RO_Alpha_N"/>
    <property type="match status" value="1"/>
</dbReference>
<evidence type="ECO:0000256" key="3">
    <source>
        <dbReference type="ARBA" id="ARBA00004866"/>
    </source>
</evidence>
<evidence type="ECO:0000259" key="13">
    <source>
        <dbReference type="PROSITE" id="PS51296"/>
    </source>
</evidence>
<evidence type="ECO:0000256" key="7">
    <source>
        <dbReference type="ARBA" id="ARBA00022714"/>
    </source>
</evidence>
<keyword evidence="15" id="KW-1185">Reference proteome</keyword>
<evidence type="ECO:0000313" key="14">
    <source>
        <dbReference type="EMBL" id="CAB9525573.1"/>
    </source>
</evidence>
<dbReference type="OrthoDB" id="426882at2759"/>
<dbReference type="PROSITE" id="PS51296">
    <property type="entry name" value="RIESKE"/>
    <property type="match status" value="1"/>
</dbReference>
<keyword evidence="8" id="KW-0479">Metal-binding</keyword>
<evidence type="ECO:0000256" key="12">
    <source>
        <dbReference type="ARBA" id="ARBA00049097"/>
    </source>
</evidence>
<comment type="function">
    <text evidence="2">Catalyzes the first step of the osmoprotectant glycine betaine synthesis.</text>
</comment>
<evidence type="ECO:0000313" key="15">
    <source>
        <dbReference type="Proteomes" id="UP001153069"/>
    </source>
</evidence>
<dbReference type="PANTHER" id="PTHR43756:SF5">
    <property type="entry name" value="CHOLINE MONOOXYGENASE, CHLOROPLASTIC"/>
    <property type="match status" value="1"/>
</dbReference>
<gene>
    <name evidence="14" type="ORF">SEMRO_1695_G291750.1</name>
</gene>
<organism evidence="14 15">
    <name type="scientific">Seminavis robusta</name>
    <dbReference type="NCBI Taxonomy" id="568900"/>
    <lineage>
        <taxon>Eukaryota</taxon>
        <taxon>Sar</taxon>
        <taxon>Stramenopiles</taxon>
        <taxon>Ochrophyta</taxon>
        <taxon>Bacillariophyta</taxon>
        <taxon>Bacillariophyceae</taxon>
        <taxon>Bacillariophycidae</taxon>
        <taxon>Naviculales</taxon>
        <taxon>Naviculaceae</taxon>
        <taxon>Seminavis</taxon>
    </lineage>
</organism>
<evidence type="ECO:0000256" key="9">
    <source>
        <dbReference type="ARBA" id="ARBA00023002"/>
    </source>
</evidence>
<comment type="pathway">
    <text evidence="3">Amine and polyamine biosynthesis; betaine biosynthesis via choline pathway; betaine aldehyde from choline (monooxygenase route): step 1/1.</text>
</comment>
<keyword evidence="9" id="KW-0560">Oxidoreductase</keyword>
<evidence type="ECO:0000256" key="8">
    <source>
        <dbReference type="ARBA" id="ARBA00022723"/>
    </source>
</evidence>
<dbReference type="InterPro" id="IPR017941">
    <property type="entry name" value="Rieske_2Fe-2S"/>
</dbReference>
<keyword evidence="10" id="KW-0408">Iron</keyword>
<dbReference type="EMBL" id="CAICTM010001693">
    <property type="protein sequence ID" value="CAB9525573.1"/>
    <property type="molecule type" value="Genomic_DNA"/>
</dbReference>
<evidence type="ECO:0000256" key="10">
    <source>
        <dbReference type="ARBA" id="ARBA00023004"/>
    </source>
</evidence>
<dbReference type="EC" id="1.14.15.7" evidence="5"/>
<dbReference type="Pfam" id="PF00848">
    <property type="entry name" value="Ring_hydroxyl_A"/>
    <property type="match status" value="1"/>
</dbReference>
<evidence type="ECO:0000256" key="5">
    <source>
        <dbReference type="ARBA" id="ARBA00012763"/>
    </source>
</evidence>
<evidence type="ECO:0000256" key="11">
    <source>
        <dbReference type="ARBA" id="ARBA00023014"/>
    </source>
</evidence>
<dbReference type="Proteomes" id="UP001153069">
    <property type="component" value="Unassembled WGS sequence"/>
</dbReference>
<keyword evidence="7" id="KW-0001">2Fe-2S</keyword>
<dbReference type="GO" id="GO:0051537">
    <property type="term" value="F:2 iron, 2 sulfur cluster binding"/>
    <property type="evidence" value="ECO:0007669"/>
    <property type="project" value="UniProtKB-KW"/>
</dbReference>
<evidence type="ECO:0000256" key="2">
    <source>
        <dbReference type="ARBA" id="ARBA00002149"/>
    </source>
</evidence>
<dbReference type="GO" id="GO:0005506">
    <property type="term" value="F:iron ion binding"/>
    <property type="evidence" value="ECO:0007669"/>
    <property type="project" value="InterPro"/>
</dbReference>
<dbReference type="SUPFAM" id="SSF55961">
    <property type="entry name" value="Bet v1-like"/>
    <property type="match status" value="1"/>
</dbReference>
<name>A0A9N8ERR9_9STRA</name>
<dbReference type="AlphaFoldDB" id="A0A9N8ERR9"/>
<protein>
    <recommendedName>
        <fullName evidence="6">Choline monooxygenase, chloroplastic</fullName>
        <ecNumber evidence="5">1.14.15.7</ecNumber>
    </recommendedName>
</protein>
<evidence type="ECO:0000256" key="1">
    <source>
        <dbReference type="ARBA" id="ARBA00001962"/>
    </source>
</evidence>
<proteinExistence type="inferred from homology"/>